<comment type="caution">
    <text evidence="1">The sequence shown here is derived from an EMBL/GenBank/DDBJ whole genome shotgun (WGS) entry which is preliminary data.</text>
</comment>
<dbReference type="EMBL" id="MU276259">
    <property type="protein sequence ID" value="KAI0039817.1"/>
    <property type="molecule type" value="Genomic_DNA"/>
</dbReference>
<keyword evidence="2" id="KW-1185">Reference proteome</keyword>
<reference evidence="1" key="1">
    <citation type="submission" date="2021-02" db="EMBL/GenBank/DDBJ databases">
        <authorList>
            <consortium name="DOE Joint Genome Institute"/>
            <person name="Ahrendt S."/>
            <person name="Looney B.P."/>
            <person name="Miyauchi S."/>
            <person name="Morin E."/>
            <person name="Drula E."/>
            <person name="Courty P.E."/>
            <person name="Chicoki N."/>
            <person name="Fauchery L."/>
            <person name="Kohler A."/>
            <person name="Kuo A."/>
            <person name="Labutti K."/>
            <person name="Pangilinan J."/>
            <person name="Lipzen A."/>
            <person name="Riley R."/>
            <person name="Andreopoulos W."/>
            <person name="He G."/>
            <person name="Johnson J."/>
            <person name="Barry K.W."/>
            <person name="Grigoriev I.V."/>
            <person name="Nagy L."/>
            <person name="Hibbett D."/>
            <person name="Henrissat B."/>
            <person name="Matheny P.B."/>
            <person name="Labbe J."/>
            <person name="Martin F."/>
        </authorList>
    </citation>
    <scope>NUCLEOTIDE SEQUENCE</scope>
    <source>
        <strain evidence="1">FP105234-sp</strain>
    </source>
</reference>
<sequence length="155" mass="16897">MVSKAGQPADWEVYTMRSYLSGYRDVGVLALRLASCPSWEPAKKCASTTHGAMSRARPKIAPRDVPSIPDADSRRRLHLSPAGQRCGALWPLMQISLPLSLVAGADVDLSVLTQVPRCRIWTGELATEDQTFATTKRDDRGEDAECSGAMCDQGY</sequence>
<name>A0ACB8R7E3_9AGAM</name>
<dbReference type="Proteomes" id="UP000814033">
    <property type="component" value="Unassembled WGS sequence"/>
</dbReference>
<evidence type="ECO:0000313" key="2">
    <source>
        <dbReference type="Proteomes" id="UP000814033"/>
    </source>
</evidence>
<accession>A0ACB8R7E3</accession>
<gene>
    <name evidence="1" type="ORF">FA95DRAFT_982110</name>
</gene>
<proteinExistence type="predicted"/>
<evidence type="ECO:0000313" key="1">
    <source>
        <dbReference type="EMBL" id="KAI0039817.1"/>
    </source>
</evidence>
<organism evidence="1 2">
    <name type="scientific">Auriscalpium vulgare</name>
    <dbReference type="NCBI Taxonomy" id="40419"/>
    <lineage>
        <taxon>Eukaryota</taxon>
        <taxon>Fungi</taxon>
        <taxon>Dikarya</taxon>
        <taxon>Basidiomycota</taxon>
        <taxon>Agaricomycotina</taxon>
        <taxon>Agaricomycetes</taxon>
        <taxon>Russulales</taxon>
        <taxon>Auriscalpiaceae</taxon>
        <taxon>Auriscalpium</taxon>
    </lineage>
</organism>
<reference evidence="1" key="2">
    <citation type="journal article" date="2022" name="New Phytol.">
        <title>Evolutionary transition to the ectomycorrhizal habit in the genomes of a hyperdiverse lineage of mushroom-forming fungi.</title>
        <authorList>
            <person name="Looney B."/>
            <person name="Miyauchi S."/>
            <person name="Morin E."/>
            <person name="Drula E."/>
            <person name="Courty P.E."/>
            <person name="Kohler A."/>
            <person name="Kuo A."/>
            <person name="LaButti K."/>
            <person name="Pangilinan J."/>
            <person name="Lipzen A."/>
            <person name="Riley R."/>
            <person name="Andreopoulos W."/>
            <person name="He G."/>
            <person name="Johnson J."/>
            <person name="Nolan M."/>
            <person name="Tritt A."/>
            <person name="Barry K.W."/>
            <person name="Grigoriev I.V."/>
            <person name="Nagy L.G."/>
            <person name="Hibbett D."/>
            <person name="Henrissat B."/>
            <person name="Matheny P.B."/>
            <person name="Labbe J."/>
            <person name="Martin F.M."/>
        </authorList>
    </citation>
    <scope>NUCLEOTIDE SEQUENCE</scope>
    <source>
        <strain evidence="1">FP105234-sp</strain>
    </source>
</reference>
<protein>
    <submittedName>
        <fullName evidence="1">Uncharacterized protein</fullName>
    </submittedName>
</protein>